<dbReference type="Proteomes" id="UP001141253">
    <property type="component" value="Chromosome 8"/>
</dbReference>
<feature type="compositionally biased region" description="Basic residues" evidence="1">
    <location>
        <begin position="642"/>
        <end position="654"/>
    </location>
</feature>
<proteinExistence type="predicted"/>
<organism evidence="2 3">
    <name type="scientific">Salix suchowensis</name>
    <dbReference type="NCBI Taxonomy" id="1278906"/>
    <lineage>
        <taxon>Eukaryota</taxon>
        <taxon>Viridiplantae</taxon>
        <taxon>Streptophyta</taxon>
        <taxon>Embryophyta</taxon>
        <taxon>Tracheophyta</taxon>
        <taxon>Spermatophyta</taxon>
        <taxon>Magnoliopsida</taxon>
        <taxon>eudicotyledons</taxon>
        <taxon>Gunneridae</taxon>
        <taxon>Pentapetalae</taxon>
        <taxon>rosids</taxon>
        <taxon>fabids</taxon>
        <taxon>Malpighiales</taxon>
        <taxon>Salicaceae</taxon>
        <taxon>Saliceae</taxon>
        <taxon>Salix</taxon>
    </lineage>
</organism>
<protein>
    <recommendedName>
        <fullName evidence="4">Nuclear pore complex protein NUP1-like</fullName>
    </recommendedName>
</protein>
<gene>
    <name evidence="2" type="ORF">OIU77_012931</name>
</gene>
<feature type="region of interest" description="Disordered" evidence="1">
    <location>
        <begin position="570"/>
        <end position="654"/>
    </location>
</feature>
<evidence type="ECO:0000313" key="3">
    <source>
        <dbReference type="Proteomes" id="UP001141253"/>
    </source>
</evidence>
<keyword evidence="3" id="KW-1185">Reference proteome</keyword>
<reference evidence="2" key="2">
    <citation type="journal article" date="2023" name="Int. J. Mol. Sci.">
        <title>De Novo Assembly and Annotation of 11 Diverse Shrub Willow (Salix) Genomes Reveals Novel Gene Organization in Sex-Linked Regions.</title>
        <authorList>
            <person name="Hyden B."/>
            <person name="Feng K."/>
            <person name="Yates T.B."/>
            <person name="Jawdy S."/>
            <person name="Cereghino C."/>
            <person name="Smart L.B."/>
            <person name="Muchero W."/>
        </authorList>
    </citation>
    <scope>NUCLEOTIDE SEQUENCE</scope>
    <source>
        <tissue evidence="2">Shoot tip</tissue>
    </source>
</reference>
<evidence type="ECO:0000313" key="2">
    <source>
        <dbReference type="EMBL" id="KAJ6323194.1"/>
    </source>
</evidence>
<feature type="compositionally biased region" description="Polar residues" evidence="1">
    <location>
        <begin position="530"/>
        <end position="547"/>
    </location>
</feature>
<reference evidence="2" key="1">
    <citation type="submission" date="2022-10" db="EMBL/GenBank/DDBJ databases">
        <authorList>
            <person name="Hyden B.L."/>
            <person name="Feng K."/>
            <person name="Yates T."/>
            <person name="Jawdy S."/>
            <person name="Smart L.B."/>
            <person name="Muchero W."/>
        </authorList>
    </citation>
    <scope>NUCLEOTIDE SEQUENCE</scope>
    <source>
        <tissue evidence="2">Shoot tip</tissue>
    </source>
</reference>
<sequence length="654" mass="66485">MDATSLLKNDVAGVKTLAFPVTSTFAQAPLQKKRGFQMSAQEDFLELDDDDYSNGTASGMLDEGREKLDTTLVEKTNVFEAFVVEKSPAQSEAISPSSYTLNKKHAEIDGSVVVEKSIGFTSPAAPLPTITDKQALVNKVVSISDEAALPKYLNPLPQIFSTAEKVALPNEPNGTSKTFNFSNKTGDKATPLPVSPVMSDPCVQKLGVSSDAKPKGFSPPLFSSNFTGQNSSSIPANSIASTNGNSNLSVSALAPESTLTTTSIFKFGTVPSTAAETTETKTKETSFISSGTSSEMTSTAGSIFGGTSAITNAGNNIFGDTTAVTDKENGLLGGTSPAVTSTESSVLNATSAGFNPFNAGNTQVSAAGTGLTISTQSMPMQFSSPASTPSLTGSSTFSSGSSTFGSVNTAFSSGSSTFGSSASKLLSSGTTFGHNSSTSSSVSSSVSSMVSPASGVFGSNWQPVKSTGFSSTPSSSSSMPFAFGAASNTGMSSAPLLFGSTSSVSSAPTFPFSSPASATPSQPVFGGPNPSFTFGSSPSGNNDQMSMEDSMAEDTVQATTPSVPVFSHQSATPGSGFGFPTASGGNQFGSTGPSGANPFQFGSQPNLATPQNPSVQASGSLEFNNTGGSFSFGTGGGDKSGRRIVRVKRSQRKR</sequence>
<feature type="region of interest" description="Disordered" evidence="1">
    <location>
        <begin position="509"/>
        <end position="556"/>
    </location>
</feature>
<evidence type="ECO:0000256" key="1">
    <source>
        <dbReference type="SAM" id="MobiDB-lite"/>
    </source>
</evidence>
<comment type="caution">
    <text evidence="2">The sequence shown here is derived from an EMBL/GenBank/DDBJ whole genome shotgun (WGS) entry which is preliminary data.</text>
</comment>
<name>A0ABQ9A5E7_9ROSI</name>
<feature type="compositionally biased region" description="Low complexity" evidence="1">
    <location>
        <begin position="509"/>
        <end position="521"/>
    </location>
</feature>
<accession>A0ABQ9A5E7</accession>
<feature type="compositionally biased region" description="Polar residues" evidence="1">
    <location>
        <begin position="600"/>
        <end position="623"/>
    </location>
</feature>
<feature type="compositionally biased region" description="Polar residues" evidence="1">
    <location>
        <begin position="583"/>
        <end position="594"/>
    </location>
</feature>
<dbReference type="EMBL" id="JAPFFI010000023">
    <property type="protein sequence ID" value="KAJ6323194.1"/>
    <property type="molecule type" value="Genomic_DNA"/>
</dbReference>
<evidence type="ECO:0008006" key="4">
    <source>
        <dbReference type="Google" id="ProtNLM"/>
    </source>
</evidence>